<protein>
    <submittedName>
        <fullName evidence="2">Uncharacterized protein</fullName>
    </submittedName>
</protein>
<keyword evidence="3" id="KW-1185">Reference proteome</keyword>
<dbReference type="InterPro" id="IPR036770">
    <property type="entry name" value="Ankyrin_rpt-contain_sf"/>
</dbReference>
<feature type="non-terminal residue" evidence="2">
    <location>
        <position position="1"/>
    </location>
</feature>
<evidence type="ECO:0000256" key="1">
    <source>
        <dbReference type="PROSITE-ProRule" id="PRU00023"/>
    </source>
</evidence>
<dbReference type="SUPFAM" id="SSF48403">
    <property type="entry name" value="Ankyrin repeat"/>
    <property type="match status" value="1"/>
</dbReference>
<dbReference type="PROSITE" id="PS50297">
    <property type="entry name" value="ANK_REP_REGION"/>
    <property type="match status" value="1"/>
</dbReference>
<accession>A0AAN9A5L1</accession>
<sequence length="63" mass="6939">EYKTPLMLAVLEDHVPVTRLLLDYGASLEAASATHLNALELAVDAGKKSVMHFIIVLQYVFVI</sequence>
<dbReference type="Gene3D" id="1.25.40.20">
    <property type="entry name" value="Ankyrin repeat-containing domain"/>
    <property type="match status" value="1"/>
</dbReference>
<gene>
    <name evidence="2" type="ORF">SK128_014795</name>
</gene>
<dbReference type="Pfam" id="PF00023">
    <property type="entry name" value="Ank"/>
    <property type="match status" value="1"/>
</dbReference>
<organism evidence="2 3">
    <name type="scientific">Halocaridina rubra</name>
    <name type="common">Hawaiian red shrimp</name>
    <dbReference type="NCBI Taxonomy" id="373956"/>
    <lineage>
        <taxon>Eukaryota</taxon>
        <taxon>Metazoa</taxon>
        <taxon>Ecdysozoa</taxon>
        <taxon>Arthropoda</taxon>
        <taxon>Crustacea</taxon>
        <taxon>Multicrustacea</taxon>
        <taxon>Malacostraca</taxon>
        <taxon>Eumalacostraca</taxon>
        <taxon>Eucarida</taxon>
        <taxon>Decapoda</taxon>
        <taxon>Pleocyemata</taxon>
        <taxon>Caridea</taxon>
        <taxon>Atyoidea</taxon>
        <taxon>Atyidae</taxon>
        <taxon>Halocaridina</taxon>
    </lineage>
</organism>
<dbReference type="Proteomes" id="UP001381693">
    <property type="component" value="Unassembled WGS sequence"/>
</dbReference>
<dbReference type="InterPro" id="IPR002110">
    <property type="entry name" value="Ankyrin_rpt"/>
</dbReference>
<name>A0AAN9A5L1_HALRR</name>
<dbReference type="SMART" id="SM00248">
    <property type="entry name" value="ANK"/>
    <property type="match status" value="1"/>
</dbReference>
<comment type="caution">
    <text evidence="2">The sequence shown here is derived from an EMBL/GenBank/DDBJ whole genome shotgun (WGS) entry which is preliminary data.</text>
</comment>
<feature type="repeat" description="ANK" evidence="1">
    <location>
        <begin position="1"/>
        <end position="33"/>
    </location>
</feature>
<dbReference type="PROSITE" id="PS50088">
    <property type="entry name" value="ANK_REPEAT"/>
    <property type="match status" value="1"/>
</dbReference>
<evidence type="ECO:0000313" key="2">
    <source>
        <dbReference type="EMBL" id="KAK7075773.1"/>
    </source>
</evidence>
<evidence type="ECO:0000313" key="3">
    <source>
        <dbReference type="Proteomes" id="UP001381693"/>
    </source>
</evidence>
<dbReference type="AlphaFoldDB" id="A0AAN9A5L1"/>
<proteinExistence type="predicted"/>
<keyword evidence="1" id="KW-0040">ANK repeat</keyword>
<reference evidence="2 3" key="1">
    <citation type="submission" date="2023-11" db="EMBL/GenBank/DDBJ databases">
        <title>Halocaridina rubra genome assembly.</title>
        <authorList>
            <person name="Smith C."/>
        </authorList>
    </citation>
    <scope>NUCLEOTIDE SEQUENCE [LARGE SCALE GENOMIC DNA]</scope>
    <source>
        <strain evidence="2">EP-1</strain>
        <tissue evidence="2">Whole</tissue>
    </source>
</reference>
<dbReference type="EMBL" id="JAXCGZ010010153">
    <property type="protein sequence ID" value="KAK7075773.1"/>
    <property type="molecule type" value="Genomic_DNA"/>
</dbReference>